<evidence type="ECO:0000256" key="4">
    <source>
        <dbReference type="SAM" id="MobiDB-lite"/>
    </source>
</evidence>
<proteinExistence type="predicted"/>
<keyword evidence="7" id="KW-1185">Reference proteome</keyword>
<evidence type="ECO:0000256" key="1">
    <source>
        <dbReference type="ARBA" id="ARBA00004613"/>
    </source>
</evidence>
<dbReference type="SUPFAM" id="SSF51120">
    <property type="entry name" value="beta-Roll"/>
    <property type="match status" value="2"/>
</dbReference>
<dbReference type="Pfam" id="PF00353">
    <property type="entry name" value="HemolysinCabind"/>
    <property type="match status" value="4"/>
</dbReference>
<gene>
    <name evidence="6" type="ORF">J9B83_13175</name>
</gene>
<feature type="region of interest" description="Disordered" evidence="4">
    <location>
        <begin position="1979"/>
        <end position="2005"/>
    </location>
</feature>
<dbReference type="Gene3D" id="2.150.10.10">
    <property type="entry name" value="Serralysin-like metalloprotease, C-terminal"/>
    <property type="match status" value="3"/>
</dbReference>
<dbReference type="PANTHER" id="PTHR38340:SF1">
    <property type="entry name" value="S-LAYER PROTEIN"/>
    <property type="match status" value="1"/>
</dbReference>
<dbReference type="SMART" id="SM00112">
    <property type="entry name" value="CA"/>
    <property type="match status" value="2"/>
</dbReference>
<dbReference type="Pfam" id="PF17963">
    <property type="entry name" value="Big_9"/>
    <property type="match status" value="3"/>
</dbReference>
<feature type="region of interest" description="Disordered" evidence="4">
    <location>
        <begin position="1890"/>
        <end position="1917"/>
    </location>
</feature>
<evidence type="ECO:0000256" key="3">
    <source>
        <dbReference type="ARBA" id="ARBA00022837"/>
    </source>
</evidence>
<organism evidence="6 7">
    <name type="scientific">Marinomonas vulgaris</name>
    <dbReference type="NCBI Taxonomy" id="2823372"/>
    <lineage>
        <taxon>Bacteria</taxon>
        <taxon>Pseudomonadati</taxon>
        <taxon>Pseudomonadota</taxon>
        <taxon>Gammaproteobacteria</taxon>
        <taxon>Oceanospirillales</taxon>
        <taxon>Oceanospirillaceae</taxon>
        <taxon>Marinomonas</taxon>
    </lineage>
</organism>
<dbReference type="InterPro" id="IPR050557">
    <property type="entry name" value="RTX_toxin/Mannuronan_C5-epim"/>
</dbReference>
<reference evidence="7" key="1">
    <citation type="submission" date="2023-07" db="EMBL/GenBank/DDBJ databases">
        <title>Marinomonas vulgaris A79, complete genome.</title>
        <authorList>
            <person name="Ying J.-J."/>
        </authorList>
    </citation>
    <scope>NUCLEOTIDE SEQUENCE [LARGE SCALE GENOMIC DNA]</scope>
    <source>
        <strain evidence="7">A79</strain>
    </source>
</reference>
<dbReference type="InterPro" id="IPR018511">
    <property type="entry name" value="Hemolysin-typ_Ca-bd_CS"/>
</dbReference>
<keyword evidence="3" id="KW-0106">Calcium</keyword>
<dbReference type="SUPFAM" id="SSF49313">
    <property type="entry name" value="Cadherin-like"/>
    <property type="match status" value="2"/>
</dbReference>
<dbReference type="Gene3D" id="2.60.40.2810">
    <property type="match status" value="3"/>
</dbReference>
<evidence type="ECO:0000256" key="2">
    <source>
        <dbReference type="ARBA" id="ARBA00022525"/>
    </source>
</evidence>
<dbReference type="InterPro" id="IPR041690">
    <property type="entry name" value="Cadherin_5"/>
</dbReference>
<evidence type="ECO:0000259" key="5">
    <source>
        <dbReference type="PROSITE" id="PS50268"/>
    </source>
</evidence>
<dbReference type="InterPro" id="IPR001343">
    <property type="entry name" value="Hemolysn_Ca-bd"/>
</dbReference>
<feature type="domain" description="Cadherin" evidence="5">
    <location>
        <begin position="716"/>
        <end position="809"/>
    </location>
</feature>
<dbReference type="PANTHER" id="PTHR38340">
    <property type="entry name" value="S-LAYER PROTEIN"/>
    <property type="match status" value="1"/>
</dbReference>
<dbReference type="PROSITE" id="PS00330">
    <property type="entry name" value="HEMOLYSIN_CALCIUM"/>
    <property type="match status" value="4"/>
</dbReference>
<dbReference type="Proteomes" id="UP000679722">
    <property type="component" value="Unassembled WGS sequence"/>
</dbReference>
<dbReference type="PRINTS" id="PR00313">
    <property type="entry name" value="CABNDNGRPT"/>
</dbReference>
<dbReference type="NCBIfam" id="NF012211">
    <property type="entry name" value="tand_rpt_95"/>
    <property type="match status" value="3"/>
</dbReference>
<keyword evidence="2" id="KW-0964">Secreted</keyword>
<dbReference type="InterPro" id="IPR011049">
    <property type="entry name" value="Serralysin-like_metalloprot_C"/>
</dbReference>
<protein>
    <submittedName>
        <fullName evidence="6">Tandem-95 repeat protein</fullName>
    </submittedName>
</protein>
<dbReference type="InterPro" id="IPR015919">
    <property type="entry name" value="Cadherin-like_sf"/>
</dbReference>
<evidence type="ECO:0000313" key="6">
    <source>
        <dbReference type="EMBL" id="MBR7889875.1"/>
    </source>
</evidence>
<dbReference type="InterPro" id="IPR010221">
    <property type="entry name" value="VCBS_dom"/>
</dbReference>
<sequence>SIAENGDWTFVANSAFNELNVGDSKAESFTVTSVDGTEQVVTVTINGTNDAPVLSITENVIITADDVTIGANSAIGNGYTLTAYSNFEGIDSTNNTSGGLTAITNTSHDGIGVNAPTTNGSDDTSEIGVDAGQSEAIVVTFDDAVTSVDASFGWLSNTETATYTFYSGGEQVGESTFGPGTNTVNDAGTLSVTDAGGNLTAFDTIVFTATYKEGVGTNDNDYLLNSLTFGNLVTADETLTAIEGGKVISGTVSATDVDDDDSSLTYSLVGNKPAGFSFDAETGAWSFDPTNAAYDSLSVGDKADVTVTVKVEDPQGATDTQTITITVTGTNDGPVAVNDTATGTEDGGVITIDVLDNDTDVDGDDLTITAATVPAEQGTVAIVDGQLEFTPAENFNGEATISYTISDGEESSSAEVAVTVDAVNDGPVAVNDTATGTEDGGVITIDVLDNDTDVDGDDLTITAATVPAEQGTVAIVDGQLEFTPAENFNGEATISYTISDGEESSSAEVAVTVDAVNDAPVLSVIQDVTITTDDVTDEVNSVSGNGYTLSAYEKYEGIVDGNVVGTPTNLTTITGGNHDGIGVDAITTNGTDKVSEIGSTVDNAEAIVVTFDDAVTSVDASFGWLSNAETATYTFYSNGEQVGESATFDKGNNTVDDAGTLSVTDGNDNLVAFDTIVFTATYEEGVGTDDNDYLLNSLTFENLVKAGEILTAIEGGKVISGTVSATDVDDDDSSLVYSLVDSENTPAGFSFDTETGAWSFDPTNAAYDSLSLGVATNVEVTVQVKDPQGATDTQTITITVTGTNDGPVAVDDTANGTEDGGVITIDVLANDSDVDGDTLTITGATVPEAQGTVAIVGGKLEFTPAKDFSGEVKIDYSIEDGNGGTDSAVATVVVNAVADLPTLSVSLSDAVVDAVIVKTADPISELGNVGDNRVGSSNLISDSVTKEFDFGSDYSGQTVIISFNSTIKGDWEDGSRNSTADTYTVVINDDQVGQFTFDGNGSREDSYSVTLDEDGKATITFDVTSTSPSEVVNITDIQASFDSAFATSQLTITGTETDTDGSETLSYTISSLPDGVVLLNSDGDTVTANSDGTYSLIQKDVAGLQIRSLNDLDGFELTVTVTSTDGDSVSEPVSQTIIVGNMAPVISDIESVSLNEDGLIDGVEVSASGTFTLSDANNDDLSVSLVAPTQSYTSGGVALVWAVNESGALIGSADGVTIVTVTLGDVDDSGEASYTVSLSGAIDHSSDVNDEQMSIDFGVAVSDGTDTTTSTVSAVIADDTPEATTTTATLSLAASTFSVSSIASGFSAAEFDTTSTIYNGSRVGQSSSVDDDAADDEYDEVISWGNAAFVTENTVEKVWVSWPTYEIQTNAYDEGESSITASEVASGSDSFGFGDNLVVAQISHKNDGVISSAVHYGKTYDIADNLSSTLFNAKVVMNIAGESVTVDLSSTLTVDETTNAGDIMTLKTSSTIVLVNGVSYTVYLDGFLVDGVAVETVTTPEETTVSYDVAAHVKLTYPTENLNTLTGTLETDAGADGLDSVVEATTEDVNGTLVVNEDGTYSFTPSDDLIDLVGSAGSQVVEYSYTVIDGDGDTVENTLSITVTGSVEDTSTTTTVSGLAGNFFNYDDSTDGNLASIAKAEEIISSQSANATFIGTEINYASASGDLGRNSNLTSWLGDDADTLTYVDKDNTEDSVVQLTGSVSLDAGVYSIKVTADDGYQIKINGEVVASVDGIQSEATDTFEFTVADSGEQSIEIIYWDQGGAYTLSVSLASVTELVLEDSDYQVLGSAAYPTTSVITDVSDIVDDVIDDTGTGTDTDTGETNWSTKEELEAAHTDEKNQYGKENGIANPTDISDGHWHANYVEGDDLANTISAGDLDDVVYGEDGNDLIYGESDDDTLHGGDGNDYLDGGSDKDTLYGDDGDDYLLGQSEDDILHGGEGNDYLDGGSQNDILYGGAGNDLLLGSYDDDKLYGGSDNDYLDGGAGQDELDGGDGDDVLYGQGGNDTLIGGAGNDYLDSGDGTDHIDGGEGNDYLVGGGGVDTLTGGEGADIFALNYEWSATDVLTDFNATEDVLDVSDLLDVPDGDDIQTYLDQNLSITSESVTAVINNNENNRKTVATFGDDAEVTSGTVTVRYDDQDYSINIDG</sequence>
<dbReference type="PROSITE" id="PS50268">
    <property type="entry name" value="CADHERIN_2"/>
    <property type="match status" value="2"/>
</dbReference>
<feature type="domain" description="Cadherin" evidence="5">
    <location>
        <begin position="245"/>
        <end position="336"/>
    </location>
</feature>
<dbReference type="InterPro" id="IPR002126">
    <property type="entry name" value="Cadherin-like_dom"/>
</dbReference>
<evidence type="ECO:0000313" key="7">
    <source>
        <dbReference type="Proteomes" id="UP000679722"/>
    </source>
</evidence>
<dbReference type="CDD" id="cd11304">
    <property type="entry name" value="Cadherin_repeat"/>
    <property type="match status" value="1"/>
</dbReference>
<comment type="subcellular location">
    <subcellularLocation>
        <location evidence="1">Secreted</location>
    </subcellularLocation>
</comment>
<name>A0ABS5HEG2_9GAMM</name>
<dbReference type="NCBIfam" id="TIGR01965">
    <property type="entry name" value="VCBS_repeat"/>
    <property type="match status" value="3"/>
</dbReference>
<dbReference type="Pfam" id="PF17892">
    <property type="entry name" value="Cadherin_5"/>
    <property type="match status" value="3"/>
</dbReference>
<accession>A0ABS5HEG2</accession>
<feature type="non-terminal residue" evidence="6">
    <location>
        <position position="1"/>
    </location>
</feature>
<comment type="caution">
    <text evidence="6">The sequence shown here is derived from an EMBL/GenBank/DDBJ whole genome shotgun (WGS) entry which is preliminary data.</text>
</comment>
<feature type="compositionally biased region" description="Acidic residues" evidence="4">
    <location>
        <begin position="1989"/>
        <end position="1998"/>
    </location>
</feature>
<dbReference type="EMBL" id="JAGSSV010000022">
    <property type="protein sequence ID" value="MBR7889875.1"/>
    <property type="molecule type" value="Genomic_DNA"/>
</dbReference>